<dbReference type="PROSITE" id="PS00107">
    <property type="entry name" value="PROTEIN_KINASE_ATP"/>
    <property type="match status" value="1"/>
</dbReference>
<feature type="compositionally biased region" description="Low complexity" evidence="7">
    <location>
        <begin position="540"/>
        <end position="556"/>
    </location>
</feature>
<keyword evidence="3 6" id="KW-0547">Nucleotide-binding</keyword>
<dbReference type="GO" id="GO:0005634">
    <property type="term" value="C:nucleus"/>
    <property type="evidence" value="ECO:0007669"/>
    <property type="project" value="TreeGrafter"/>
</dbReference>
<dbReference type="InterPro" id="IPR017441">
    <property type="entry name" value="Protein_kinase_ATP_BS"/>
</dbReference>
<evidence type="ECO:0000256" key="6">
    <source>
        <dbReference type="PROSITE-ProRule" id="PRU10141"/>
    </source>
</evidence>
<dbReference type="Pfam" id="PF00069">
    <property type="entry name" value="Pkinase"/>
    <property type="match status" value="1"/>
</dbReference>
<dbReference type="SUPFAM" id="SSF56112">
    <property type="entry name" value="Protein kinase-like (PK-like)"/>
    <property type="match status" value="1"/>
</dbReference>
<dbReference type="PROSITE" id="PS50011">
    <property type="entry name" value="PROTEIN_KINASE_DOM"/>
    <property type="match status" value="1"/>
</dbReference>
<feature type="region of interest" description="Disordered" evidence="7">
    <location>
        <begin position="261"/>
        <end position="381"/>
    </location>
</feature>
<dbReference type="PANTHER" id="PTHR24056">
    <property type="entry name" value="CELL DIVISION PROTEIN KINASE"/>
    <property type="match status" value="1"/>
</dbReference>
<keyword evidence="10" id="KW-1185">Reference proteome</keyword>
<reference evidence="9" key="1">
    <citation type="submission" date="2019-05" db="EMBL/GenBank/DDBJ databases">
        <title>Annotation for the trematode Fasciolopsis buski.</title>
        <authorList>
            <person name="Choi Y.-J."/>
        </authorList>
    </citation>
    <scope>NUCLEOTIDE SEQUENCE</scope>
    <source>
        <strain evidence="9">HT</strain>
        <tissue evidence="9">Whole worm</tissue>
    </source>
</reference>
<dbReference type="GO" id="GO:0005524">
    <property type="term" value="F:ATP binding"/>
    <property type="evidence" value="ECO:0007669"/>
    <property type="project" value="UniProtKB-UniRule"/>
</dbReference>
<dbReference type="OrthoDB" id="1732493at2759"/>
<dbReference type="GO" id="GO:0004693">
    <property type="term" value="F:cyclin-dependent protein serine/threonine kinase activity"/>
    <property type="evidence" value="ECO:0007669"/>
    <property type="project" value="TreeGrafter"/>
</dbReference>
<keyword evidence="5 6" id="KW-0067">ATP-binding</keyword>
<comment type="caution">
    <text evidence="9">The sequence shown here is derived from an EMBL/GenBank/DDBJ whole genome shotgun (WGS) entry which is preliminary data.</text>
</comment>
<dbReference type="InterPro" id="IPR011009">
    <property type="entry name" value="Kinase-like_dom_sf"/>
</dbReference>
<sequence>MNLYALSSSSLLSGPTAQTGPSGEVVDPTSCGILGAFTPSELRSILSDQSDFGGGVSTSRLPNPSQPDEPSRLGAGSNVPSGTTGIHGPSARRLMHLQGHHQQLQQQEYQQHPSTQWNEPSRMSTGVTQSHSANHRQRGPDVHNGIITRPICDTRSSASMDMDPQRLINSLSPMVSTYHHQRASSDLNGDARLLNTGSLLTGQSNEPANPNPNPVTSFARNIRDMLLGRSSSGQVSTGSRSASYRRITRSRWRQSTGSILVSAANTSRSEDNVASTNDGRSTRETNRSVGGTKSQRFRVSSRRSQISYTPPPTTVVSESETDRIGASSLPHQFNRPTDMAKSHDRLSLELRPDRLVSPTRLREFDRPNRSRPRPRSASSSTSKFAGLWSALISGNPLISKQSSTSSHQFCHSSGTTVKQVKGQRNLLRNRSVGEGESHGIKSRTRRAKHSKSNSDVHGVASPTTFLSRPHSEELRLLGLLNLRDHGALDSPTKRFSYLNDGIRVFHSKTSSPAPVDVDLIPQLPTACSHGSRGVPDDRFPTSNTSTPRSSHSPSLRRLQHGSSSRSSFGCVESYKKLDVLGEGSYATVYRGYSHVMRRAVAVKEIRINPEEGLPFTAIREASLLKALRHANIVILHDIVHTKNTLNFIFEFVQSDLSKYIEKHPHGIRLHNVRVSSRFHYVEFLNFLLSPTGNDFDLPYPTGFTVFFSLVNIHHVF</sequence>
<feature type="domain" description="Protein kinase" evidence="8">
    <location>
        <begin position="574"/>
        <end position="716"/>
    </location>
</feature>
<dbReference type="Gene3D" id="3.30.200.20">
    <property type="entry name" value="Phosphorylase Kinase, domain 1"/>
    <property type="match status" value="1"/>
</dbReference>
<name>A0A8E0VHN4_9TREM</name>
<evidence type="ECO:0000313" key="10">
    <source>
        <dbReference type="Proteomes" id="UP000728185"/>
    </source>
</evidence>
<keyword evidence="1" id="KW-0723">Serine/threonine-protein kinase</keyword>
<feature type="region of interest" description="Disordered" evidence="7">
    <location>
        <begin position="524"/>
        <end position="567"/>
    </location>
</feature>
<feature type="compositionally biased region" description="Low complexity" evidence="7">
    <location>
        <begin position="401"/>
        <end position="413"/>
    </location>
</feature>
<evidence type="ECO:0000256" key="5">
    <source>
        <dbReference type="ARBA" id="ARBA00022840"/>
    </source>
</evidence>
<feature type="compositionally biased region" description="Polar residues" evidence="7">
    <location>
        <begin position="113"/>
        <end position="132"/>
    </location>
</feature>
<evidence type="ECO:0000256" key="4">
    <source>
        <dbReference type="ARBA" id="ARBA00022777"/>
    </source>
</evidence>
<feature type="binding site" evidence="6">
    <location>
        <position position="603"/>
    </location>
    <ligand>
        <name>ATP</name>
        <dbReference type="ChEBI" id="CHEBI:30616"/>
    </ligand>
</feature>
<evidence type="ECO:0000256" key="3">
    <source>
        <dbReference type="ARBA" id="ARBA00022741"/>
    </source>
</evidence>
<feature type="region of interest" description="Disordered" evidence="7">
    <location>
        <begin position="399"/>
        <end position="466"/>
    </location>
</feature>
<feature type="region of interest" description="Disordered" evidence="7">
    <location>
        <begin position="1"/>
        <end position="25"/>
    </location>
</feature>
<evidence type="ECO:0000256" key="1">
    <source>
        <dbReference type="ARBA" id="ARBA00022527"/>
    </source>
</evidence>
<organism evidence="9 10">
    <name type="scientific">Fasciolopsis buskii</name>
    <dbReference type="NCBI Taxonomy" id="27845"/>
    <lineage>
        <taxon>Eukaryota</taxon>
        <taxon>Metazoa</taxon>
        <taxon>Spiralia</taxon>
        <taxon>Lophotrochozoa</taxon>
        <taxon>Platyhelminthes</taxon>
        <taxon>Trematoda</taxon>
        <taxon>Digenea</taxon>
        <taxon>Plagiorchiida</taxon>
        <taxon>Echinostomata</taxon>
        <taxon>Echinostomatoidea</taxon>
        <taxon>Fasciolidae</taxon>
        <taxon>Fasciolopsis</taxon>
    </lineage>
</organism>
<keyword evidence="4 9" id="KW-0418">Kinase</keyword>
<feature type="compositionally biased region" description="Low complexity" evidence="7">
    <location>
        <begin position="1"/>
        <end position="13"/>
    </location>
</feature>
<dbReference type="SMART" id="SM00220">
    <property type="entry name" value="S_TKc"/>
    <property type="match status" value="1"/>
</dbReference>
<feature type="compositionally biased region" description="Basic and acidic residues" evidence="7">
    <location>
        <begin position="338"/>
        <end position="368"/>
    </location>
</feature>
<evidence type="ECO:0000313" key="9">
    <source>
        <dbReference type="EMBL" id="KAA0188650.1"/>
    </source>
</evidence>
<evidence type="ECO:0000259" key="8">
    <source>
        <dbReference type="PROSITE" id="PS50011"/>
    </source>
</evidence>
<dbReference type="PANTHER" id="PTHR24056:SF246">
    <property type="entry name" value="ECDYSONE-INDUCED PROTEIN 63E, ISOFORM N"/>
    <property type="match status" value="1"/>
</dbReference>
<feature type="compositionally biased region" description="Low complexity" evidence="7">
    <location>
        <begin position="100"/>
        <end position="112"/>
    </location>
</feature>
<gene>
    <name evidence="9" type="ORF">FBUS_05717</name>
</gene>
<feature type="region of interest" description="Disordered" evidence="7">
    <location>
        <begin position="46"/>
        <end position="147"/>
    </location>
</feature>
<feature type="compositionally biased region" description="Basic residues" evidence="7">
    <location>
        <begin position="440"/>
        <end position="451"/>
    </location>
</feature>
<dbReference type="Proteomes" id="UP000728185">
    <property type="component" value="Unassembled WGS sequence"/>
</dbReference>
<keyword evidence="2" id="KW-0808">Transferase</keyword>
<proteinExistence type="predicted"/>
<feature type="compositionally biased region" description="Polar residues" evidence="7">
    <location>
        <begin position="261"/>
        <end position="279"/>
    </location>
</feature>
<protein>
    <submittedName>
        <fullName evidence="9">Cyclin-dependent kinase 14</fullName>
    </submittedName>
</protein>
<feature type="compositionally biased region" description="Polar residues" evidence="7">
    <location>
        <begin position="57"/>
        <end position="68"/>
    </location>
</feature>
<dbReference type="AlphaFoldDB" id="A0A8E0VHN4"/>
<accession>A0A8E0VHN4</accession>
<evidence type="ECO:0000256" key="2">
    <source>
        <dbReference type="ARBA" id="ARBA00022679"/>
    </source>
</evidence>
<dbReference type="EMBL" id="LUCM01008290">
    <property type="protein sequence ID" value="KAA0188650.1"/>
    <property type="molecule type" value="Genomic_DNA"/>
</dbReference>
<feature type="region of interest" description="Disordered" evidence="7">
    <location>
        <begin position="228"/>
        <end position="249"/>
    </location>
</feature>
<dbReference type="InterPro" id="IPR000719">
    <property type="entry name" value="Prot_kinase_dom"/>
</dbReference>
<dbReference type="InterPro" id="IPR050108">
    <property type="entry name" value="CDK"/>
</dbReference>
<evidence type="ECO:0000256" key="7">
    <source>
        <dbReference type="SAM" id="MobiDB-lite"/>
    </source>
</evidence>
<feature type="compositionally biased region" description="Low complexity" evidence="7">
    <location>
        <begin position="228"/>
        <end position="242"/>
    </location>
</feature>
<dbReference type="GO" id="GO:0005737">
    <property type="term" value="C:cytoplasm"/>
    <property type="evidence" value="ECO:0007669"/>
    <property type="project" value="TreeGrafter"/>
</dbReference>